<accession>A0A8C5GRU0</accession>
<evidence type="ECO:0000313" key="1">
    <source>
        <dbReference type="Ensembl" id="ENSGWIP00000034546.1"/>
    </source>
</evidence>
<sequence length="112" mass="12615">MDRLPPHANASKNAKAVLNINREFDLSGKCPGEDGFPVEFFKVMKGKINKLLLRVFDKSLEESVLPESMYGANITLIVKKNRNPELCSSYRPISLLNVDNKILSKILALRLE</sequence>
<dbReference type="Ensembl" id="ENSGWIT00000037662.1">
    <property type="protein sequence ID" value="ENSGWIP00000034546.1"/>
    <property type="gene ID" value="ENSGWIG00000017878.1"/>
</dbReference>
<dbReference type="PANTHER" id="PTHR19446">
    <property type="entry name" value="REVERSE TRANSCRIPTASES"/>
    <property type="match status" value="1"/>
</dbReference>
<keyword evidence="2" id="KW-1185">Reference proteome</keyword>
<name>A0A8C5GRU0_GOUWI</name>
<reference evidence="1" key="2">
    <citation type="submission" date="2025-09" db="UniProtKB">
        <authorList>
            <consortium name="Ensembl"/>
        </authorList>
    </citation>
    <scope>IDENTIFICATION</scope>
</reference>
<dbReference type="AlphaFoldDB" id="A0A8C5GRU0"/>
<organism evidence="1 2">
    <name type="scientific">Gouania willdenowi</name>
    <name type="common">Blunt-snouted clingfish</name>
    <name type="synonym">Lepadogaster willdenowi</name>
    <dbReference type="NCBI Taxonomy" id="441366"/>
    <lineage>
        <taxon>Eukaryota</taxon>
        <taxon>Metazoa</taxon>
        <taxon>Chordata</taxon>
        <taxon>Craniata</taxon>
        <taxon>Vertebrata</taxon>
        <taxon>Euteleostomi</taxon>
        <taxon>Actinopterygii</taxon>
        <taxon>Neopterygii</taxon>
        <taxon>Teleostei</taxon>
        <taxon>Neoteleostei</taxon>
        <taxon>Acanthomorphata</taxon>
        <taxon>Ovalentaria</taxon>
        <taxon>Blenniimorphae</taxon>
        <taxon>Blenniiformes</taxon>
        <taxon>Gobiesocoidei</taxon>
        <taxon>Gobiesocidae</taxon>
        <taxon>Gobiesocinae</taxon>
        <taxon>Gouania</taxon>
    </lineage>
</organism>
<dbReference type="Proteomes" id="UP000694680">
    <property type="component" value="Unassembled WGS sequence"/>
</dbReference>
<evidence type="ECO:0000313" key="2">
    <source>
        <dbReference type="Proteomes" id="UP000694680"/>
    </source>
</evidence>
<protein>
    <recommendedName>
        <fullName evidence="3">Reverse transcriptase domain-containing protein</fullName>
    </recommendedName>
</protein>
<evidence type="ECO:0008006" key="3">
    <source>
        <dbReference type="Google" id="ProtNLM"/>
    </source>
</evidence>
<reference evidence="1" key="1">
    <citation type="submission" date="2025-08" db="UniProtKB">
        <authorList>
            <consortium name="Ensembl"/>
        </authorList>
    </citation>
    <scope>IDENTIFICATION</scope>
</reference>
<proteinExistence type="predicted"/>